<dbReference type="Proteomes" id="UP001203284">
    <property type="component" value="Unassembled WGS sequence"/>
</dbReference>
<gene>
    <name evidence="2" type="ORF">MWN34_10820</name>
</gene>
<evidence type="ECO:0000259" key="1">
    <source>
        <dbReference type="PROSITE" id="PS50943"/>
    </source>
</evidence>
<evidence type="ECO:0000313" key="2">
    <source>
        <dbReference type="EMBL" id="MCK0197405.1"/>
    </source>
</evidence>
<dbReference type="CDD" id="cd00093">
    <property type="entry name" value="HTH_XRE"/>
    <property type="match status" value="1"/>
</dbReference>
<comment type="caution">
    <text evidence="2">The sequence shown here is derived from an EMBL/GenBank/DDBJ whole genome shotgun (WGS) entry which is preliminary data.</text>
</comment>
<dbReference type="EMBL" id="JALKCH010000006">
    <property type="protein sequence ID" value="MCK0197405.1"/>
    <property type="molecule type" value="Genomic_DNA"/>
</dbReference>
<evidence type="ECO:0000313" key="3">
    <source>
        <dbReference type="Proteomes" id="UP001203284"/>
    </source>
</evidence>
<dbReference type="SMART" id="SM00530">
    <property type="entry name" value="HTH_XRE"/>
    <property type="match status" value="1"/>
</dbReference>
<dbReference type="Pfam" id="PF01381">
    <property type="entry name" value="HTH_3"/>
    <property type="match status" value="1"/>
</dbReference>
<organism evidence="2 3">
    <name type="scientific">Ancylobacter crimeensis</name>
    <dbReference type="NCBI Taxonomy" id="2579147"/>
    <lineage>
        <taxon>Bacteria</taxon>
        <taxon>Pseudomonadati</taxon>
        <taxon>Pseudomonadota</taxon>
        <taxon>Alphaproteobacteria</taxon>
        <taxon>Hyphomicrobiales</taxon>
        <taxon>Xanthobacteraceae</taxon>
        <taxon>Ancylobacter</taxon>
    </lineage>
</organism>
<dbReference type="RefSeq" id="WP_247029133.1">
    <property type="nucleotide sequence ID" value="NZ_JALKCH010000006.1"/>
</dbReference>
<dbReference type="InterPro" id="IPR001387">
    <property type="entry name" value="Cro/C1-type_HTH"/>
</dbReference>
<keyword evidence="3" id="KW-1185">Reference proteome</keyword>
<feature type="domain" description="HTH cro/C1-type" evidence="1">
    <location>
        <begin position="14"/>
        <end position="69"/>
    </location>
</feature>
<protein>
    <submittedName>
        <fullName evidence="2">Helix-turn-helix domain-containing protein</fullName>
    </submittedName>
</protein>
<reference evidence="2 3" key="1">
    <citation type="submission" date="2022-04" db="EMBL/GenBank/DDBJ databases">
        <authorList>
            <person name="Grouzdev D.S."/>
            <person name="Pantiukh K.S."/>
            <person name="Krutkina M.S."/>
        </authorList>
    </citation>
    <scope>NUCLEOTIDE SEQUENCE [LARGE SCALE GENOMIC DNA]</scope>
    <source>
        <strain evidence="2 3">6x-1</strain>
    </source>
</reference>
<dbReference type="Gene3D" id="1.10.260.40">
    <property type="entry name" value="lambda repressor-like DNA-binding domains"/>
    <property type="match status" value="1"/>
</dbReference>
<name>A0ABT0DBU1_9HYPH</name>
<sequence>MIGDSLYVAFGEAVALRRDHLGMTQAQLAARVGLSRASIANIEGGRQNVLLHHACSIAAALGLSDVGDLLPVQAEASLEDQALTLSEPVSRNAQAQINSMIAKATAKAKS</sequence>
<proteinExistence type="predicted"/>
<dbReference type="SUPFAM" id="SSF47413">
    <property type="entry name" value="lambda repressor-like DNA-binding domains"/>
    <property type="match status" value="1"/>
</dbReference>
<dbReference type="PROSITE" id="PS50943">
    <property type="entry name" value="HTH_CROC1"/>
    <property type="match status" value="1"/>
</dbReference>
<accession>A0ABT0DBU1</accession>
<dbReference type="InterPro" id="IPR010982">
    <property type="entry name" value="Lambda_DNA-bd_dom_sf"/>
</dbReference>